<protein>
    <submittedName>
        <fullName evidence="1">DUF934 domain-containing protein</fullName>
    </submittedName>
</protein>
<dbReference type="EMBL" id="QYYD01000015">
    <property type="protein sequence ID" value="RJF70689.1"/>
    <property type="molecule type" value="Genomic_DNA"/>
</dbReference>
<accession>A0A418V3L9</accession>
<reference evidence="1 2" key="1">
    <citation type="submission" date="2018-09" db="EMBL/GenBank/DDBJ databases">
        <title>Draft genome sequence of Rhodopseudomonas palustris 2.1.18.</title>
        <authorList>
            <person name="Robertson S.L."/>
            <person name="Meyer T.E."/>
            <person name="Kyndt J.A."/>
        </authorList>
    </citation>
    <scope>NUCLEOTIDE SEQUENCE [LARGE SCALE GENOMIC DNA]</scope>
    <source>
        <strain evidence="1 2">2.1.18</strain>
    </source>
</reference>
<dbReference type="Pfam" id="PF06073">
    <property type="entry name" value="DUF934"/>
    <property type="match status" value="1"/>
</dbReference>
<dbReference type="PIRSF" id="PIRSF030820">
    <property type="entry name" value="UCP030820"/>
    <property type="match status" value="1"/>
</dbReference>
<dbReference type="AlphaFoldDB" id="A0A418V3L9"/>
<dbReference type="RefSeq" id="WP_119857427.1">
    <property type="nucleotide sequence ID" value="NZ_QYYD01000015.1"/>
</dbReference>
<evidence type="ECO:0000313" key="2">
    <source>
        <dbReference type="Proteomes" id="UP000285523"/>
    </source>
</evidence>
<sequence length="169" mass="19084">MPLVKNAQIVADEFVTVADDAELPADGAVLVSATRFVADAETLTRSNRPLGVAWPNNRDVAELKPWLDRLALITLVFPTFRDGRAHSQARRLREIYGYRGELRATGQVLRDQFTFLVRNGFDSFDAKKESDAHAFREATHRYTEFYQPTGDGHLSALQLRKQRHKAATT</sequence>
<evidence type="ECO:0000313" key="1">
    <source>
        <dbReference type="EMBL" id="RJF70689.1"/>
    </source>
</evidence>
<proteinExistence type="predicted"/>
<dbReference type="InterPro" id="IPR008318">
    <property type="entry name" value="UCP030820"/>
</dbReference>
<dbReference type="Proteomes" id="UP000285523">
    <property type="component" value="Unassembled WGS sequence"/>
</dbReference>
<comment type="caution">
    <text evidence="1">The sequence shown here is derived from an EMBL/GenBank/DDBJ whole genome shotgun (WGS) entry which is preliminary data.</text>
</comment>
<gene>
    <name evidence="1" type="ORF">D4Q52_15270</name>
</gene>
<organism evidence="1 2">
    <name type="scientific">Rhodopseudomonas palustris</name>
    <dbReference type="NCBI Taxonomy" id="1076"/>
    <lineage>
        <taxon>Bacteria</taxon>
        <taxon>Pseudomonadati</taxon>
        <taxon>Pseudomonadota</taxon>
        <taxon>Alphaproteobacteria</taxon>
        <taxon>Hyphomicrobiales</taxon>
        <taxon>Nitrobacteraceae</taxon>
        <taxon>Rhodopseudomonas</taxon>
    </lineage>
</organism>
<dbReference type="OrthoDB" id="9800421at2"/>
<name>A0A418V3L9_RHOPL</name>